<reference evidence="1" key="1">
    <citation type="submission" date="2022-02" db="EMBL/GenBank/DDBJ databases">
        <title>Plant Genome Project.</title>
        <authorList>
            <person name="Zhang R.-G."/>
        </authorList>
    </citation>
    <scope>NUCLEOTIDE SEQUENCE</scope>
    <source>
        <strain evidence="1">AT1</strain>
    </source>
</reference>
<protein>
    <submittedName>
        <fullName evidence="1">Uncharacterized protein</fullName>
    </submittedName>
</protein>
<accession>A0ACC0NE57</accession>
<dbReference type="Proteomes" id="UP001062846">
    <property type="component" value="Chromosome 6"/>
</dbReference>
<name>A0ACC0NE57_RHOML</name>
<gene>
    <name evidence="1" type="ORF">RHMOL_Rhmol06G0151700</name>
</gene>
<sequence length="431" mass="47310">MGERKKETSSSMLAIYSALFLILTFLVSFSAARELQSRTKEHTRSPNSFGSSLVFPVQGDVYPNGFFYATIYIGNPPKRYYLDIDTGSNLTWVQCAAGPRAKLLKAPNNPYKPNNNALFCKDPLCAFVDQPNNFPCKAPNDQCDYEVHYADYGSSLGVLVRDSFSLKLTNGSTFKPTLAFGCGYNQEFSSQFPSPYVDGVLGLANGKSSLVSQLLGFGLTQNVIGHCFGGQGKGFLFFGDDFLPSGLFWAPKVPNSLNYYMTGPVDLLFGGKTLVAKGLYVVFDSGSTYTYLNPQAYQDTLALASCMFIICFSYRALLKKPLSPVKDGNLPICWKGVKPFRSIDAVKNNFSPLALSFTNPKNVAFLLPPESYLVITSHGNVCLGILNGADAHLGSLNIIGDISMQDKLVVYDNDREKIGWTSYNCNKHNKP</sequence>
<proteinExistence type="predicted"/>
<evidence type="ECO:0000313" key="1">
    <source>
        <dbReference type="EMBL" id="KAI8551012.1"/>
    </source>
</evidence>
<evidence type="ECO:0000313" key="2">
    <source>
        <dbReference type="Proteomes" id="UP001062846"/>
    </source>
</evidence>
<keyword evidence="2" id="KW-1185">Reference proteome</keyword>
<dbReference type="EMBL" id="CM046393">
    <property type="protein sequence ID" value="KAI8551012.1"/>
    <property type="molecule type" value="Genomic_DNA"/>
</dbReference>
<organism evidence="1 2">
    <name type="scientific">Rhododendron molle</name>
    <name type="common">Chinese azalea</name>
    <name type="synonym">Azalea mollis</name>
    <dbReference type="NCBI Taxonomy" id="49168"/>
    <lineage>
        <taxon>Eukaryota</taxon>
        <taxon>Viridiplantae</taxon>
        <taxon>Streptophyta</taxon>
        <taxon>Embryophyta</taxon>
        <taxon>Tracheophyta</taxon>
        <taxon>Spermatophyta</taxon>
        <taxon>Magnoliopsida</taxon>
        <taxon>eudicotyledons</taxon>
        <taxon>Gunneridae</taxon>
        <taxon>Pentapetalae</taxon>
        <taxon>asterids</taxon>
        <taxon>Ericales</taxon>
        <taxon>Ericaceae</taxon>
        <taxon>Ericoideae</taxon>
        <taxon>Rhodoreae</taxon>
        <taxon>Rhododendron</taxon>
    </lineage>
</organism>
<comment type="caution">
    <text evidence="1">The sequence shown here is derived from an EMBL/GenBank/DDBJ whole genome shotgun (WGS) entry which is preliminary data.</text>
</comment>